<feature type="zinc finger region" description="C3H1-type" evidence="3">
    <location>
        <begin position="213"/>
        <end position="240"/>
    </location>
</feature>
<dbReference type="GO" id="GO:0003723">
    <property type="term" value="F:RNA binding"/>
    <property type="evidence" value="ECO:0007669"/>
    <property type="project" value="UniProtKB-UniRule"/>
</dbReference>
<dbReference type="SMART" id="SM00356">
    <property type="entry name" value="ZnF_C3H1"/>
    <property type="match status" value="1"/>
</dbReference>
<proteinExistence type="predicted"/>
<dbReference type="AlphaFoldDB" id="A0AAD2A338"/>
<dbReference type="InterPro" id="IPR000571">
    <property type="entry name" value="Znf_CCCH"/>
</dbReference>
<evidence type="ECO:0000256" key="1">
    <source>
        <dbReference type="ARBA" id="ARBA00022884"/>
    </source>
</evidence>
<feature type="compositionally biased region" description="Polar residues" evidence="5">
    <location>
        <begin position="883"/>
        <end position="901"/>
    </location>
</feature>
<feature type="compositionally biased region" description="Polar residues" evidence="5">
    <location>
        <begin position="706"/>
        <end position="724"/>
    </location>
</feature>
<feature type="region of interest" description="Disordered" evidence="5">
    <location>
        <begin position="839"/>
        <end position="926"/>
    </location>
</feature>
<feature type="region of interest" description="Disordered" evidence="5">
    <location>
        <begin position="1"/>
        <end position="138"/>
    </location>
</feature>
<keyword evidence="3" id="KW-0479">Metal-binding</keyword>
<sequence>MELKISSPKPCLSPSDCLSDPEEKEVSEGEDEDDDRNHKHRKKETRSQSSERDALDQVFTRPNRKRNKPFENGYIYGGGDSQSGGTLSARFEKRRPNPTAFGIDLKYRNRGNQSMSGEAGPGRGRGREPSSWGLRDSRLGSSDIASQLVQPGTMHSSLFSGRGLPNISNAQSTSWNAFGLVPGISNGALDTLHPLGFQGSLRPSISPAMNIVIPRQRCRDFEERGFCLRGDMCPMEHGVNRIVVEDVQSLSQFNLPVSLPGSQLLGTPAGHGTFPAVNVPALSGTLMHGRASHGKSSKIAVTDDGLGLNDGYVGGSMTGGSDVYDPDQPLWTNDRTETSAALLALNPSNVDDTESFLDTDPSSRKFSEGFDDEHATRNAATAVSQNSSVWGRVGSSQNRSGLKEKINPSITSSSNLETDSKDLEPLKPGSQDASDHVKWMNVNQNGPQFKEMTLKQQSDSGHNVRKPSHKALCTLFVKGIPLKDNRKEALLSHFRKFGKVIDIYIPLNSERAFVQFSNREEAEAALKAPDAVMGNRFIKLWWANRDNIPDDRASGSSNVPITPRGVTPCPGLLHPSAPDKGIENSQCAGGKDGNAHPSVAQVPAYYHPKPTVSSSPKAPPPLQNKLESLELLKEELRKKQLMLDQKRNDFRRQLTKLEKHATGLKDLTSDPATKRLKGDTLADPVEAETSGPRANMVAEKSAEHATPNSFTSNLTTALPESPSSRPLIRPLAPLGARTPFLINRFKLDNRPTSFKVVSPLPDGLADVAALEEHFSSYGDLSSVELEESEPQETSNASLPSDVAARVSFTTRHSAEKAFLNGKCWQGHNLRFVWITSSNSSKNTVGRGNSSAPSDRPSDTGAQSSGEAVVSSDSSKNFGGSGNCAASSNKLSDANVQSSGEAVSSHEKTSVSGSDESENPTNETASRSLYSELQFHVIQRYQLHFGQKSKENRGPLLTRELGFPGLGPRVQVEEVHQLRKVAARTGDKSLCQSRFQTTW</sequence>
<dbReference type="SUPFAM" id="SSF54928">
    <property type="entry name" value="RNA-binding domain, RBD"/>
    <property type="match status" value="1"/>
</dbReference>
<keyword evidence="4" id="KW-0175">Coiled coil</keyword>
<evidence type="ECO:0000313" key="9">
    <source>
        <dbReference type="Proteomes" id="UP000834106"/>
    </source>
</evidence>
<dbReference type="PROSITE" id="PS50102">
    <property type="entry name" value="RRM"/>
    <property type="match status" value="1"/>
</dbReference>
<feature type="compositionally biased region" description="Low complexity" evidence="5">
    <location>
        <begin position="863"/>
        <end position="874"/>
    </location>
</feature>
<feature type="region of interest" description="Disordered" evidence="5">
    <location>
        <begin position="345"/>
        <end position="434"/>
    </location>
</feature>
<evidence type="ECO:0000256" key="3">
    <source>
        <dbReference type="PROSITE-ProRule" id="PRU00723"/>
    </source>
</evidence>
<keyword evidence="9" id="KW-1185">Reference proteome</keyword>
<feature type="compositionally biased region" description="Polar residues" evidence="5">
    <location>
        <begin position="408"/>
        <end position="417"/>
    </location>
</feature>
<dbReference type="CDD" id="cd12257">
    <property type="entry name" value="RRM1_RBM26_like"/>
    <property type="match status" value="1"/>
</dbReference>
<feature type="compositionally biased region" description="Basic and acidic residues" evidence="5">
    <location>
        <begin position="45"/>
        <end position="55"/>
    </location>
</feature>
<feature type="compositionally biased region" description="Polar residues" evidence="5">
    <location>
        <begin position="839"/>
        <end position="852"/>
    </location>
</feature>
<feature type="compositionally biased region" description="Polar residues" evidence="5">
    <location>
        <begin position="909"/>
        <end position="926"/>
    </location>
</feature>
<evidence type="ECO:0000256" key="5">
    <source>
        <dbReference type="SAM" id="MobiDB-lite"/>
    </source>
</evidence>
<feature type="coiled-coil region" evidence="4">
    <location>
        <begin position="622"/>
        <end position="649"/>
    </location>
</feature>
<feature type="region of interest" description="Disordered" evidence="5">
    <location>
        <begin position="780"/>
        <end position="800"/>
    </location>
</feature>
<evidence type="ECO:0008006" key="10">
    <source>
        <dbReference type="Google" id="ProtNLM"/>
    </source>
</evidence>
<dbReference type="Gene3D" id="3.30.70.330">
    <property type="match status" value="2"/>
</dbReference>
<feature type="compositionally biased region" description="Acidic residues" evidence="5">
    <location>
        <begin position="19"/>
        <end position="34"/>
    </location>
</feature>
<keyword evidence="3" id="KW-0863">Zinc-finger</keyword>
<dbReference type="SMART" id="SM00360">
    <property type="entry name" value="RRM"/>
    <property type="match status" value="2"/>
</dbReference>
<dbReference type="InterPro" id="IPR012677">
    <property type="entry name" value="Nucleotide-bd_a/b_plait_sf"/>
</dbReference>
<feature type="region of interest" description="Disordered" evidence="5">
    <location>
        <begin position="577"/>
        <end position="599"/>
    </location>
</feature>
<dbReference type="GO" id="GO:0008270">
    <property type="term" value="F:zinc ion binding"/>
    <property type="evidence" value="ECO:0007669"/>
    <property type="project" value="UniProtKB-KW"/>
</dbReference>
<dbReference type="PANTHER" id="PTHR14398">
    <property type="entry name" value="RNA RECOGNITION RRM/RNP DOMAIN"/>
    <property type="match status" value="1"/>
</dbReference>
<dbReference type="InterPro" id="IPR045137">
    <property type="entry name" value="RBM26/27"/>
</dbReference>
<dbReference type="InterPro" id="IPR000504">
    <property type="entry name" value="RRM_dom"/>
</dbReference>
<organism evidence="8 9">
    <name type="scientific">Fraxinus pennsylvanica</name>
    <dbReference type="NCBI Taxonomy" id="56036"/>
    <lineage>
        <taxon>Eukaryota</taxon>
        <taxon>Viridiplantae</taxon>
        <taxon>Streptophyta</taxon>
        <taxon>Embryophyta</taxon>
        <taxon>Tracheophyta</taxon>
        <taxon>Spermatophyta</taxon>
        <taxon>Magnoliopsida</taxon>
        <taxon>eudicotyledons</taxon>
        <taxon>Gunneridae</taxon>
        <taxon>Pentapetalae</taxon>
        <taxon>asterids</taxon>
        <taxon>lamiids</taxon>
        <taxon>Lamiales</taxon>
        <taxon>Oleaceae</taxon>
        <taxon>Oleeae</taxon>
        <taxon>Fraxinus</taxon>
    </lineage>
</organism>
<dbReference type="Pfam" id="PF00076">
    <property type="entry name" value="RRM_1"/>
    <property type="match status" value="1"/>
</dbReference>
<evidence type="ECO:0000256" key="2">
    <source>
        <dbReference type="PROSITE-ProRule" id="PRU00176"/>
    </source>
</evidence>
<name>A0AAD2A338_9LAMI</name>
<dbReference type="EMBL" id="OU503052">
    <property type="protein sequence ID" value="CAI9780620.1"/>
    <property type="molecule type" value="Genomic_DNA"/>
</dbReference>
<dbReference type="FunFam" id="3.30.70.330:FF:000719">
    <property type="entry name" value="Predicted protein"/>
    <property type="match status" value="1"/>
</dbReference>
<accession>A0AAD2A338</accession>
<feature type="domain" description="C3H1-type" evidence="7">
    <location>
        <begin position="213"/>
        <end position="240"/>
    </location>
</feature>
<dbReference type="PROSITE" id="PS50103">
    <property type="entry name" value="ZF_C3H1"/>
    <property type="match status" value="1"/>
</dbReference>
<dbReference type="InterPro" id="IPR035979">
    <property type="entry name" value="RBD_domain_sf"/>
</dbReference>
<evidence type="ECO:0000313" key="8">
    <source>
        <dbReference type="EMBL" id="CAI9780620.1"/>
    </source>
</evidence>
<keyword evidence="3" id="KW-0862">Zinc</keyword>
<dbReference type="GO" id="GO:0005634">
    <property type="term" value="C:nucleus"/>
    <property type="evidence" value="ECO:0007669"/>
    <property type="project" value="TreeGrafter"/>
</dbReference>
<feature type="compositionally biased region" description="Polar residues" evidence="5">
    <location>
        <begin position="378"/>
        <end position="400"/>
    </location>
</feature>
<feature type="compositionally biased region" description="Basic and acidic residues" evidence="5">
    <location>
        <begin position="361"/>
        <end position="376"/>
    </location>
</feature>
<feature type="domain" description="RRM" evidence="6">
    <location>
        <begin position="473"/>
        <end position="545"/>
    </location>
</feature>
<dbReference type="PANTHER" id="PTHR14398:SF0">
    <property type="entry name" value="ZINC FINGER PROTEIN SWM"/>
    <property type="match status" value="1"/>
</dbReference>
<gene>
    <name evidence="8" type="ORF">FPE_LOCUS28050</name>
</gene>
<dbReference type="Proteomes" id="UP000834106">
    <property type="component" value="Chromosome 17"/>
</dbReference>
<feature type="region of interest" description="Disordered" evidence="5">
    <location>
        <begin position="665"/>
        <end position="726"/>
    </location>
</feature>
<protein>
    <recommendedName>
        <fullName evidence="10">Zinc finger CCCH domain-containing protein 41</fullName>
    </recommendedName>
</protein>
<evidence type="ECO:0000259" key="6">
    <source>
        <dbReference type="PROSITE" id="PS50102"/>
    </source>
</evidence>
<evidence type="ECO:0000259" key="7">
    <source>
        <dbReference type="PROSITE" id="PS50103"/>
    </source>
</evidence>
<evidence type="ECO:0000256" key="4">
    <source>
        <dbReference type="SAM" id="Coils"/>
    </source>
</evidence>
<reference evidence="8" key="1">
    <citation type="submission" date="2023-05" db="EMBL/GenBank/DDBJ databases">
        <authorList>
            <person name="Huff M."/>
        </authorList>
    </citation>
    <scope>NUCLEOTIDE SEQUENCE</scope>
</reference>
<keyword evidence="1 2" id="KW-0694">RNA-binding</keyword>